<name>A0A0E9WFI9_ANGAN</name>
<sequence length="50" mass="5843">MALASKQASQRNNITIEHRLAIDTACRLLDRDRNKLHTARLTVCNLRRRK</sequence>
<organism evidence="1">
    <name type="scientific">Anguilla anguilla</name>
    <name type="common">European freshwater eel</name>
    <name type="synonym">Muraena anguilla</name>
    <dbReference type="NCBI Taxonomy" id="7936"/>
    <lineage>
        <taxon>Eukaryota</taxon>
        <taxon>Metazoa</taxon>
        <taxon>Chordata</taxon>
        <taxon>Craniata</taxon>
        <taxon>Vertebrata</taxon>
        <taxon>Euteleostomi</taxon>
        <taxon>Actinopterygii</taxon>
        <taxon>Neopterygii</taxon>
        <taxon>Teleostei</taxon>
        <taxon>Anguilliformes</taxon>
        <taxon>Anguillidae</taxon>
        <taxon>Anguilla</taxon>
    </lineage>
</organism>
<reference evidence="1" key="1">
    <citation type="submission" date="2014-11" db="EMBL/GenBank/DDBJ databases">
        <authorList>
            <person name="Amaro Gonzalez C."/>
        </authorList>
    </citation>
    <scope>NUCLEOTIDE SEQUENCE</scope>
</reference>
<reference evidence="1" key="2">
    <citation type="journal article" date="2015" name="Fish Shellfish Immunol.">
        <title>Early steps in the European eel (Anguilla anguilla)-Vibrio vulnificus interaction in the gills: Role of the RtxA13 toxin.</title>
        <authorList>
            <person name="Callol A."/>
            <person name="Pajuelo D."/>
            <person name="Ebbesson L."/>
            <person name="Teles M."/>
            <person name="MacKenzie S."/>
            <person name="Amaro C."/>
        </authorList>
    </citation>
    <scope>NUCLEOTIDE SEQUENCE</scope>
</reference>
<accession>A0A0E9WFI9</accession>
<dbReference type="EMBL" id="GBXM01019511">
    <property type="protein sequence ID" value="JAH89066.1"/>
    <property type="molecule type" value="Transcribed_RNA"/>
</dbReference>
<dbReference type="AlphaFoldDB" id="A0A0E9WFI9"/>
<proteinExistence type="predicted"/>
<protein>
    <submittedName>
        <fullName evidence="1">Uncharacterized protein</fullName>
    </submittedName>
</protein>
<evidence type="ECO:0000313" key="1">
    <source>
        <dbReference type="EMBL" id="JAH89066.1"/>
    </source>
</evidence>